<sequence>MTVYTTMSSPLGELVLAGERAPAGTVLSALSVAGSGSAVVVGTQWARDDAAFASVRDQLDAYFAGERTRFEVDYAVGGSEFRRRVWQALDEIPYGRTTTYGRIAERIGAPRAAVRAVGAAIGANPVLIVRPCHRVIGANGSLTGYAGGLAGKRRLLELEHGTVARQPSSVAALPPCDGRPVRTDVPMYQL</sequence>
<name>A0A846XYG4_9NOCA</name>
<keyword evidence="5 8" id="KW-0227">DNA damage</keyword>
<dbReference type="SUPFAM" id="SSF53155">
    <property type="entry name" value="Methylated DNA-protein cysteine methyltransferase domain"/>
    <property type="match status" value="1"/>
</dbReference>
<keyword evidence="8" id="KW-0963">Cytoplasm</keyword>
<gene>
    <name evidence="11" type="ORF">HGA08_18055</name>
</gene>
<dbReference type="HAMAP" id="MF_00772">
    <property type="entry name" value="OGT"/>
    <property type="match status" value="1"/>
</dbReference>
<proteinExistence type="inferred from homology"/>
<dbReference type="EC" id="2.1.1.63" evidence="8"/>
<evidence type="ECO:0000256" key="2">
    <source>
        <dbReference type="ARBA" id="ARBA00008711"/>
    </source>
</evidence>
<feature type="domain" description="Methylated-DNA-[protein]-cysteine S-methyltransferase DNA binding" evidence="9">
    <location>
        <begin position="80"/>
        <end position="160"/>
    </location>
</feature>
<dbReference type="InterPro" id="IPR036631">
    <property type="entry name" value="MGMT_N_sf"/>
</dbReference>
<dbReference type="CDD" id="cd06445">
    <property type="entry name" value="ATase"/>
    <property type="match status" value="1"/>
</dbReference>
<dbReference type="Proteomes" id="UP000565711">
    <property type="component" value="Unassembled WGS sequence"/>
</dbReference>
<dbReference type="GO" id="GO:0003908">
    <property type="term" value="F:methylated-DNA-[protein]-cysteine S-methyltransferase activity"/>
    <property type="evidence" value="ECO:0007669"/>
    <property type="project" value="UniProtKB-UniRule"/>
</dbReference>
<dbReference type="FunFam" id="1.10.10.10:FF:000214">
    <property type="entry name" value="Methylated-DNA--protein-cysteine methyltransferase"/>
    <property type="match status" value="1"/>
</dbReference>
<dbReference type="Pfam" id="PF01035">
    <property type="entry name" value="DNA_binding_1"/>
    <property type="match status" value="1"/>
</dbReference>
<comment type="similarity">
    <text evidence="2 8">Belongs to the MGMT family.</text>
</comment>
<feature type="active site" description="Nucleophile; methyl group acceptor" evidence="8">
    <location>
        <position position="132"/>
    </location>
</feature>
<dbReference type="Gene3D" id="3.30.160.70">
    <property type="entry name" value="Methylated DNA-protein cysteine methyltransferase domain"/>
    <property type="match status" value="1"/>
</dbReference>
<keyword evidence="12" id="KW-1185">Reference proteome</keyword>
<dbReference type="GO" id="GO:0006307">
    <property type="term" value="P:DNA alkylation repair"/>
    <property type="evidence" value="ECO:0007669"/>
    <property type="project" value="UniProtKB-UniRule"/>
</dbReference>
<dbReference type="PANTHER" id="PTHR10815:SF5">
    <property type="entry name" value="METHYLATED-DNA--PROTEIN-CYSTEINE METHYLTRANSFERASE"/>
    <property type="match status" value="1"/>
</dbReference>
<dbReference type="Gene3D" id="1.10.10.10">
    <property type="entry name" value="Winged helix-like DNA-binding domain superfamily/Winged helix DNA-binding domain"/>
    <property type="match status" value="1"/>
</dbReference>
<comment type="caution">
    <text evidence="11">The sequence shown here is derived from an EMBL/GenBank/DDBJ whole genome shotgun (WGS) entry which is preliminary data.</text>
</comment>
<dbReference type="AlphaFoldDB" id="A0A846XYG4"/>
<evidence type="ECO:0000256" key="8">
    <source>
        <dbReference type="HAMAP-Rule" id="MF_00772"/>
    </source>
</evidence>
<keyword evidence="3 8" id="KW-0489">Methyltransferase</keyword>
<dbReference type="GO" id="GO:0005737">
    <property type="term" value="C:cytoplasm"/>
    <property type="evidence" value="ECO:0007669"/>
    <property type="project" value="UniProtKB-SubCell"/>
</dbReference>
<evidence type="ECO:0000256" key="6">
    <source>
        <dbReference type="ARBA" id="ARBA00023204"/>
    </source>
</evidence>
<evidence type="ECO:0000259" key="9">
    <source>
        <dbReference type="Pfam" id="PF01035"/>
    </source>
</evidence>
<evidence type="ECO:0000256" key="5">
    <source>
        <dbReference type="ARBA" id="ARBA00022763"/>
    </source>
</evidence>
<dbReference type="Pfam" id="PF02870">
    <property type="entry name" value="Methyltransf_1N"/>
    <property type="match status" value="1"/>
</dbReference>
<keyword evidence="4 8" id="KW-0808">Transferase</keyword>
<dbReference type="RefSeq" id="WP_084475579.1">
    <property type="nucleotide sequence ID" value="NZ_JAAXOP010000010.1"/>
</dbReference>
<accession>A0A846XYG4</accession>
<evidence type="ECO:0000256" key="1">
    <source>
        <dbReference type="ARBA" id="ARBA00001286"/>
    </source>
</evidence>
<protein>
    <recommendedName>
        <fullName evidence="8">Methylated-DNA--protein-cysteine methyltransferase</fullName>
        <ecNumber evidence="8">2.1.1.63</ecNumber>
    </recommendedName>
    <alternativeName>
        <fullName evidence="8">6-O-methylguanine-DNA methyltransferase</fullName>
        <shortName evidence="8">MGMT</shortName>
    </alternativeName>
    <alternativeName>
        <fullName evidence="8">O-6-methylguanine-DNA-alkyltransferase</fullName>
    </alternativeName>
</protein>
<comment type="function">
    <text evidence="8">Involved in the cellular defense against the biological effects of O6-methylguanine (O6-MeG) and O4-methylthymine (O4-MeT) in DNA. Repairs the methylated nucleobase in DNA by stoichiometrically transferring the methyl group to a cysteine residue in the enzyme. This is a suicide reaction: the enzyme is irreversibly inactivated.</text>
</comment>
<dbReference type="InterPro" id="IPR023546">
    <property type="entry name" value="MGMT"/>
</dbReference>
<keyword evidence="6 8" id="KW-0234">DNA repair</keyword>
<evidence type="ECO:0000256" key="4">
    <source>
        <dbReference type="ARBA" id="ARBA00022679"/>
    </source>
</evidence>
<comment type="catalytic activity">
    <reaction evidence="1 8">
        <text>a 4-O-methyl-thymidine in DNA + L-cysteinyl-[protein] = a thymidine in DNA + S-methyl-L-cysteinyl-[protein]</text>
        <dbReference type="Rhea" id="RHEA:53428"/>
        <dbReference type="Rhea" id="RHEA-COMP:10131"/>
        <dbReference type="Rhea" id="RHEA-COMP:10132"/>
        <dbReference type="Rhea" id="RHEA-COMP:13555"/>
        <dbReference type="Rhea" id="RHEA-COMP:13556"/>
        <dbReference type="ChEBI" id="CHEBI:29950"/>
        <dbReference type="ChEBI" id="CHEBI:82612"/>
        <dbReference type="ChEBI" id="CHEBI:137386"/>
        <dbReference type="ChEBI" id="CHEBI:137387"/>
        <dbReference type="EC" id="2.1.1.63"/>
    </reaction>
</comment>
<feature type="domain" description="Methylguanine DNA methyltransferase ribonuclease-like" evidence="10">
    <location>
        <begin position="3"/>
        <end position="72"/>
    </location>
</feature>
<dbReference type="EMBL" id="JAAXOP010000010">
    <property type="protein sequence ID" value="NKY52123.1"/>
    <property type="molecule type" value="Genomic_DNA"/>
</dbReference>
<evidence type="ECO:0000256" key="7">
    <source>
        <dbReference type="ARBA" id="ARBA00049348"/>
    </source>
</evidence>
<dbReference type="InterPro" id="IPR014048">
    <property type="entry name" value="MethylDNA_cys_MeTrfase_DNA-bd"/>
</dbReference>
<organism evidence="11 12">
    <name type="scientific">Nocardia vermiculata</name>
    <dbReference type="NCBI Taxonomy" id="257274"/>
    <lineage>
        <taxon>Bacteria</taxon>
        <taxon>Bacillati</taxon>
        <taxon>Actinomycetota</taxon>
        <taxon>Actinomycetes</taxon>
        <taxon>Mycobacteriales</taxon>
        <taxon>Nocardiaceae</taxon>
        <taxon>Nocardia</taxon>
    </lineage>
</organism>
<dbReference type="GO" id="GO:0032259">
    <property type="term" value="P:methylation"/>
    <property type="evidence" value="ECO:0007669"/>
    <property type="project" value="UniProtKB-KW"/>
</dbReference>
<evidence type="ECO:0000313" key="11">
    <source>
        <dbReference type="EMBL" id="NKY52123.1"/>
    </source>
</evidence>
<comment type="subcellular location">
    <subcellularLocation>
        <location evidence="8">Cytoplasm</location>
    </subcellularLocation>
</comment>
<comment type="catalytic activity">
    <reaction evidence="7 8">
        <text>a 6-O-methyl-2'-deoxyguanosine in DNA + L-cysteinyl-[protein] = S-methyl-L-cysteinyl-[protein] + a 2'-deoxyguanosine in DNA</text>
        <dbReference type="Rhea" id="RHEA:24000"/>
        <dbReference type="Rhea" id="RHEA-COMP:10131"/>
        <dbReference type="Rhea" id="RHEA-COMP:10132"/>
        <dbReference type="Rhea" id="RHEA-COMP:11367"/>
        <dbReference type="Rhea" id="RHEA-COMP:11368"/>
        <dbReference type="ChEBI" id="CHEBI:29950"/>
        <dbReference type="ChEBI" id="CHEBI:82612"/>
        <dbReference type="ChEBI" id="CHEBI:85445"/>
        <dbReference type="ChEBI" id="CHEBI:85448"/>
        <dbReference type="EC" id="2.1.1.63"/>
    </reaction>
</comment>
<dbReference type="InterPro" id="IPR036217">
    <property type="entry name" value="MethylDNA_cys_MeTrfase_DNAb"/>
</dbReference>
<evidence type="ECO:0000313" key="12">
    <source>
        <dbReference type="Proteomes" id="UP000565711"/>
    </source>
</evidence>
<dbReference type="NCBIfam" id="TIGR00589">
    <property type="entry name" value="ogt"/>
    <property type="match status" value="1"/>
</dbReference>
<dbReference type="PANTHER" id="PTHR10815">
    <property type="entry name" value="METHYLATED-DNA--PROTEIN-CYSTEINE METHYLTRANSFERASE"/>
    <property type="match status" value="1"/>
</dbReference>
<evidence type="ECO:0000256" key="3">
    <source>
        <dbReference type="ARBA" id="ARBA00022603"/>
    </source>
</evidence>
<comment type="miscellaneous">
    <text evidence="8">This enzyme catalyzes only one turnover and therefore is not strictly catalytic. According to one definition, an enzyme is a biocatalyst that acts repeatedly and over many reaction cycles.</text>
</comment>
<reference evidence="11 12" key="1">
    <citation type="submission" date="2020-04" db="EMBL/GenBank/DDBJ databases">
        <title>MicrobeNet Type strains.</title>
        <authorList>
            <person name="Nicholson A.C."/>
        </authorList>
    </citation>
    <scope>NUCLEOTIDE SEQUENCE [LARGE SCALE GENOMIC DNA]</scope>
    <source>
        <strain evidence="11 12">JCM 12354</strain>
    </source>
</reference>
<dbReference type="InterPro" id="IPR008332">
    <property type="entry name" value="MethylG_MeTrfase_N"/>
</dbReference>
<evidence type="ECO:0000259" key="10">
    <source>
        <dbReference type="Pfam" id="PF02870"/>
    </source>
</evidence>
<dbReference type="InterPro" id="IPR036388">
    <property type="entry name" value="WH-like_DNA-bd_sf"/>
</dbReference>
<dbReference type="SUPFAM" id="SSF46767">
    <property type="entry name" value="Methylated DNA-protein cysteine methyltransferase, C-terminal domain"/>
    <property type="match status" value="1"/>
</dbReference>